<proteinExistence type="predicted"/>
<evidence type="ECO:0000313" key="4">
    <source>
        <dbReference type="Proteomes" id="UP000557717"/>
    </source>
</evidence>
<evidence type="ECO:0000256" key="1">
    <source>
        <dbReference type="SAM" id="SignalP"/>
    </source>
</evidence>
<dbReference type="Gene3D" id="2.30.30.700">
    <property type="entry name" value="SLA1 homology domain 1"/>
    <property type="match status" value="1"/>
</dbReference>
<dbReference type="Proteomes" id="UP000557717">
    <property type="component" value="Unassembled WGS sequence"/>
</dbReference>
<dbReference type="Gene3D" id="3.90.70.10">
    <property type="entry name" value="Cysteine proteinases"/>
    <property type="match status" value="1"/>
</dbReference>
<name>A0A840VIN7_9BACT</name>
<dbReference type="EMBL" id="JACHFD010000031">
    <property type="protein sequence ID" value="MBB5353649.1"/>
    <property type="molecule type" value="Genomic_DNA"/>
</dbReference>
<reference evidence="3 4" key="1">
    <citation type="submission" date="2020-08" db="EMBL/GenBank/DDBJ databases">
        <title>Genomic Encyclopedia of Type Strains, Phase IV (KMG-IV): sequencing the most valuable type-strain genomes for metagenomic binning, comparative biology and taxonomic classification.</title>
        <authorList>
            <person name="Goeker M."/>
        </authorList>
    </citation>
    <scope>NUCLEOTIDE SEQUENCE [LARGE SCALE GENOMIC DNA]</scope>
    <source>
        <strain evidence="3 4">YC6886</strain>
    </source>
</reference>
<dbReference type="RefSeq" id="WP_221285284.1">
    <property type="nucleotide sequence ID" value="NZ_JACHFD010000031.1"/>
</dbReference>
<feature type="signal peptide" evidence="1">
    <location>
        <begin position="1"/>
        <end position="20"/>
    </location>
</feature>
<evidence type="ECO:0000259" key="2">
    <source>
        <dbReference type="Pfam" id="PF13529"/>
    </source>
</evidence>
<feature type="domain" description="Peptidase C39-like" evidence="2">
    <location>
        <begin position="297"/>
        <end position="457"/>
    </location>
</feature>
<keyword evidence="4" id="KW-1185">Reference proteome</keyword>
<organism evidence="3 4">
    <name type="scientific">Haloferula luteola</name>
    <dbReference type="NCBI Taxonomy" id="595692"/>
    <lineage>
        <taxon>Bacteria</taxon>
        <taxon>Pseudomonadati</taxon>
        <taxon>Verrucomicrobiota</taxon>
        <taxon>Verrucomicrobiia</taxon>
        <taxon>Verrucomicrobiales</taxon>
        <taxon>Verrucomicrobiaceae</taxon>
        <taxon>Haloferula</taxon>
    </lineage>
</organism>
<accession>A0A840VIN7</accession>
<sequence length="484" mass="53203">MMRLLSSVFISAMLTGSAGAGEMRTFTDNQGRKLVAQVVGFQENAVTLRRNDGKIFDLKESSLSEEDQKFLKAERAAQGSEISALNRVVGHELFTQNPLLQRSAREVAAALRLSPESRTPGMESWRLYAAFVAGADGKTGSYRLFGAMPYSLALYSDPWGSVSHLSVVFANKGDYGSTAGFGEDHFSGEESDDVHSLEGAMEADFNKITAGLTGVLGEPVTQRFGEGKERRTVSRWDTQGVSILLSMEEGEFVGLSIVPVNFAENGGKTLRVNDSAIKSRVASAVKREANGDVVIQGIPMVNQGPKGYCVPATFERAMRFMGMDADMYLLAMVGQTGMGGGTSPKLLIDEVRSQVYRKGRRTKDEESRKLTISRLKRYLDAGTPVMWTMFSLSDYNKIANGNTQARRQVTDWSDWATKVAAQSAEYAKKEQEPDAYHICMIIGYNEATGEFAVSDSWGESYELRWVPEGVAQWVHNQGLFMILP</sequence>
<evidence type="ECO:0000313" key="3">
    <source>
        <dbReference type="EMBL" id="MBB5353649.1"/>
    </source>
</evidence>
<protein>
    <recommendedName>
        <fullName evidence="2">Peptidase C39-like domain-containing protein</fullName>
    </recommendedName>
</protein>
<comment type="caution">
    <text evidence="3">The sequence shown here is derived from an EMBL/GenBank/DDBJ whole genome shotgun (WGS) entry which is preliminary data.</text>
</comment>
<keyword evidence="1" id="KW-0732">Signal</keyword>
<feature type="chain" id="PRO_5032803330" description="Peptidase C39-like domain-containing protein" evidence="1">
    <location>
        <begin position="21"/>
        <end position="484"/>
    </location>
</feature>
<dbReference type="InterPro" id="IPR039564">
    <property type="entry name" value="Peptidase_C39-like"/>
</dbReference>
<dbReference type="Pfam" id="PF13529">
    <property type="entry name" value="Peptidase_C39_2"/>
    <property type="match status" value="1"/>
</dbReference>
<dbReference type="AlphaFoldDB" id="A0A840VIN7"/>
<gene>
    <name evidence="3" type="ORF">HNR46_003910</name>
</gene>